<keyword evidence="10 15" id="KW-0067">ATP-binding</keyword>
<gene>
    <name evidence="15 20" type="primary">secA</name>
    <name evidence="20" type="ORF">GH807_08770</name>
</gene>
<dbReference type="InterPro" id="IPR014001">
    <property type="entry name" value="Helicase_ATP-bd"/>
</dbReference>
<keyword evidence="12 15" id="KW-1278">Translocase</keyword>
<dbReference type="Proteomes" id="UP000653358">
    <property type="component" value="Unassembled WGS sequence"/>
</dbReference>
<comment type="subcellular location">
    <subcellularLocation>
        <location evidence="15">Cell membrane</location>
        <topology evidence="15">Peripheral membrane protein</topology>
        <orientation evidence="15">Cytoplasmic side</orientation>
    </subcellularLocation>
    <subcellularLocation>
        <location evidence="15">Cytoplasm</location>
    </subcellularLocation>
    <subcellularLocation>
        <location evidence="2">Membrane</location>
        <topology evidence="2">Peripheral membrane protein</topology>
    </subcellularLocation>
    <text evidence="15">Distribution is 50-50.</text>
</comment>
<dbReference type="PANTHER" id="PTHR30612:SF0">
    <property type="entry name" value="CHLOROPLAST PROTEIN-TRANSPORTING ATPASE"/>
    <property type="match status" value="1"/>
</dbReference>
<organism evidence="20 21">
    <name type="scientific">Acetobacterium tundrae</name>
    <dbReference type="NCBI Taxonomy" id="132932"/>
    <lineage>
        <taxon>Bacteria</taxon>
        <taxon>Bacillati</taxon>
        <taxon>Bacillota</taxon>
        <taxon>Clostridia</taxon>
        <taxon>Eubacteriales</taxon>
        <taxon>Eubacteriaceae</taxon>
        <taxon>Acetobacterium</taxon>
    </lineage>
</organism>
<evidence type="ECO:0000259" key="17">
    <source>
        <dbReference type="PROSITE" id="PS51192"/>
    </source>
</evidence>
<dbReference type="PROSITE" id="PS51192">
    <property type="entry name" value="HELICASE_ATP_BIND_1"/>
    <property type="match status" value="1"/>
</dbReference>
<dbReference type="InterPro" id="IPR001650">
    <property type="entry name" value="Helicase_C-like"/>
</dbReference>
<keyword evidence="21" id="KW-1185">Reference proteome</keyword>
<comment type="cofactor">
    <cofactor evidence="1">
        <name>Zn(2+)</name>
        <dbReference type="ChEBI" id="CHEBI:29105"/>
    </cofactor>
</comment>
<dbReference type="InterPro" id="IPR004027">
    <property type="entry name" value="SEC_C_motif"/>
</dbReference>
<protein>
    <recommendedName>
        <fullName evidence="15 16">Protein translocase subunit SecA</fullName>
        <ecNumber evidence="15">7.4.2.8</ecNumber>
    </recommendedName>
</protein>
<reference evidence="20 21" key="1">
    <citation type="journal article" date="2020" name="mSystems">
        <title>Defining Genomic and Predicted Metabolic Features of the Acetobacterium Genus.</title>
        <authorList>
            <person name="Ross D.E."/>
            <person name="Marshall C.W."/>
            <person name="Gulliver D."/>
            <person name="May H.D."/>
            <person name="Norman R.S."/>
        </authorList>
    </citation>
    <scope>NUCLEOTIDE SEQUENCE [LARGE SCALE GENOMIC DNA]</scope>
    <source>
        <strain evidence="20 21">DSM 9173</strain>
    </source>
</reference>
<dbReference type="InterPro" id="IPR020937">
    <property type="entry name" value="SecA_CS"/>
</dbReference>
<feature type="binding site" evidence="15">
    <location>
        <position position="490"/>
    </location>
    <ligand>
        <name>ATP</name>
        <dbReference type="ChEBI" id="CHEBI:30616"/>
    </ligand>
</feature>
<dbReference type="Pfam" id="PF07516">
    <property type="entry name" value="SecA_SW"/>
    <property type="match status" value="1"/>
</dbReference>
<keyword evidence="4 15" id="KW-0813">Transport</keyword>
<dbReference type="CDD" id="cd17928">
    <property type="entry name" value="DEXDc_SecA"/>
    <property type="match status" value="1"/>
</dbReference>
<dbReference type="PROSITE" id="PS51196">
    <property type="entry name" value="SECA_MOTOR_DEAD"/>
    <property type="match status" value="1"/>
</dbReference>
<evidence type="ECO:0000256" key="5">
    <source>
        <dbReference type="ARBA" id="ARBA00022475"/>
    </source>
</evidence>
<evidence type="ECO:0000256" key="7">
    <source>
        <dbReference type="ARBA" id="ARBA00022723"/>
    </source>
</evidence>
<evidence type="ECO:0000259" key="18">
    <source>
        <dbReference type="PROSITE" id="PS51194"/>
    </source>
</evidence>
<dbReference type="InterPro" id="IPR036670">
    <property type="entry name" value="SecA_X-link_sf"/>
</dbReference>
<feature type="binding site" evidence="15">
    <location>
        <position position="84"/>
    </location>
    <ligand>
        <name>ATP</name>
        <dbReference type="ChEBI" id="CHEBI:30616"/>
    </ligand>
</feature>
<evidence type="ECO:0000256" key="8">
    <source>
        <dbReference type="ARBA" id="ARBA00022741"/>
    </source>
</evidence>
<name>A0ABR6WKX7_9FIRM</name>
<dbReference type="InterPro" id="IPR011115">
    <property type="entry name" value="SecA_DEAD"/>
</dbReference>
<keyword evidence="11 15" id="KW-0653">Protein transport</keyword>
<evidence type="ECO:0000256" key="1">
    <source>
        <dbReference type="ARBA" id="ARBA00001947"/>
    </source>
</evidence>
<keyword evidence="9" id="KW-0862">Zinc</keyword>
<dbReference type="Pfam" id="PF01043">
    <property type="entry name" value="SecA_PP_bind"/>
    <property type="match status" value="1"/>
</dbReference>
<dbReference type="SUPFAM" id="SSF81886">
    <property type="entry name" value="Helical scaffold and wing domains of SecA"/>
    <property type="match status" value="1"/>
</dbReference>
<accession>A0ABR6WKX7</accession>
<evidence type="ECO:0000259" key="19">
    <source>
        <dbReference type="PROSITE" id="PS51196"/>
    </source>
</evidence>
<evidence type="ECO:0000256" key="15">
    <source>
        <dbReference type="HAMAP-Rule" id="MF_01382"/>
    </source>
</evidence>
<dbReference type="Pfam" id="PF02810">
    <property type="entry name" value="SEC-C"/>
    <property type="match status" value="1"/>
</dbReference>
<dbReference type="InterPro" id="IPR000185">
    <property type="entry name" value="SecA"/>
</dbReference>
<comment type="caution">
    <text evidence="20">The sequence shown here is derived from an EMBL/GenBank/DDBJ whole genome shotgun (WGS) entry which is preliminary data.</text>
</comment>
<dbReference type="PRINTS" id="PR00906">
    <property type="entry name" value="SECA"/>
</dbReference>
<dbReference type="Pfam" id="PF07517">
    <property type="entry name" value="SecA_DEAD"/>
    <property type="match status" value="1"/>
</dbReference>
<dbReference type="PROSITE" id="PS01312">
    <property type="entry name" value="SECA"/>
    <property type="match status" value="1"/>
</dbReference>
<dbReference type="SUPFAM" id="SSF52540">
    <property type="entry name" value="P-loop containing nucleoside triphosphate hydrolases"/>
    <property type="match status" value="2"/>
</dbReference>
<proteinExistence type="inferred from homology"/>
<evidence type="ECO:0000256" key="3">
    <source>
        <dbReference type="ARBA" id="ARBA00007650"/>
    </source>
</evidence>
<feature type="binding site" evidence="15">
    <location>
        <begin position="102"/>
        <end position="106"/>
    </location>
    <ligand>
        <name>ATP</name>
        <dbReference type="ChEBI" id="CHEBI:30616"/>
    </ligand>
</feature>
<evidence type="ECO:0000256" key="2">
    <source>
        <dbReference type="ARBA" id="ARBA00004170"/>
    </source>
</evidence>
<keyword evidence="5 15" id="KW-1003">Cell membrane</keyword>
<comment type="subunit">
    <text evidence="15">Monomer and homodimer. Part of the essential Sec protein translocation apparatus which comprises SecA, SecYEG and auxiliary proteins SecDF. Other proteins may also be involved.</text>
</comment>
<sequence length="835" mass="94293">MGILDQIFDSNRKELKHMQKKVDQIVALESHYAAMSDDELKGQTLILRERLAQGEDLDDLLVEAFATVREAGDRVLGMKHFPVQLLGGMALHEGNIAEMKTGEGKTLVSTLPAYLNALNGHGVYIVTVNDYLAKRDSEWMGKLHEFLGLRVGLVVHGLSFQEKNDAYSCDIVYGTNNEFGFDYLRDNMAGTKVQQVQRELNYAIIDEVDSVLVDEARTPLIISGSGDKSTKLYALANSFVKTLKEDDYIKDEKAKSVMLSDEGIVKAETYFNLTNLADMENMEIAHNLNQALHANTLMSKDKDYVIKDGEIIIVDEFTGRLMPGRRYSNGLHQAIEAKENVKVNRESKTLATVTFQNYFRMFKKLSGMTGTAKTEEDEFQTIYNLNVITIPTNKPLIRRDLNDLIYKSEKGKFLAVTEDVKKRHATGQPILIGTISIEKSELLSGYLKRSGIKHNVLNAKHLEKEAEIVANAGQMNAVTISTNMAGRGTDIVLGDGVTDVGGLHILGTERHESRRIDNQLRGRAGRQGDPGSSQFFVSLEDDLMRVFGSEKIQGMIETLGMDEETPIENKMLTRGIENSQKRVEGRNFDIRKHVLQYDNVMNRQREIIYQQRQEVIDGKDMENEIWSMTETLISAYVNSFTSEGEYYDDWDLEGLTKHLETNVLPKDRLVLPEKPENREVLVETILAEGRKVLDEKKELLGLEQLQNIERMILLRSVDAAWMEHIDNMDQLKQGIGLRAYGQRDPVKEYTKEGFDLFDDMVLRIQEDTVKYLFNLNIKVVPAEETNKTVDFSQMKTNENEIEGKPVGSATAHNKVGRNDPCPCGSGKKYKKCCGA</sequence>
<dbReference type="InterPro" id="IPR011116">
    <property type="entry name" value="SecA_Wing/Scaffold"/>
</dbReference>
<dbReference type="EC" id="7.4.2.8" evidence="15"/>
<feature type="domain" description="Helicase ATP-binding" evidence="17">
    <location>
        <begin position="86"/>
        <end position="244"/>
    </location>
</feature>
<keyword evidence="14 15" id="KW-0472">Membrane</keyword>
<dbReference type="InterPro" id="IPR014018">
    <property type="entry name" value="SecA_motor_DEAD"/>
</dbReference>
<evidence type="ECO:0000256" key="10">
    <source>
        <dbReference type="ARBA" id="ARBA00022840"/>
    </source>
</evidence>
<comment type="catalytic activity">
    <reaction evidence="15">
        <text>ATP + H2O + cellular proteinSide 1 = ADP + phosphate + cellular proteinSide 2.</text>
        <dbReference type="EC" id="7.4.2.8"/>
    </reaction>
</comment>
<evidence type="ECO:0000256" key="4">
    <source>
        <dbReference type="ARBA" id="ARBA00022448"/>
    </source>
</evidence>
<dbReference type="NCBIfam" id="TIGR00963">
    <property type="entry name" value="secA"/>
    <property type="match status" value="1"/>
</dbReference>
<comment type="function">
    <text evidence="15">Part of the Sec protein translocase complex. Interacts with the SecYEG preprotein conducting channel. Has a central role in coupling the hydrolysis of ATP to the transfer of proteins into and across the cell membrane, serving as an ATP-driven molecular motor driving the stepwise translocation of polypeptide chains across the membrane.</text>
</comment>
<evidence type="ECO:0000256" key="6">
    <source>
        <dbReference type="ARBA" id="ARBA00022490"/>
    </source>
</evidence>
<keyword evidence="7" id="KW-0479">Metal-binding</keyword>
<comment type="similarity">
    <text evidence="3 15 16">Belongs to the SecA family.</text>
</comment>
<dbReference type="RefSeq" id="WP_148604508.1">
    <property type="nucleotide sequence ID" value="NZ_RXYB01000014.1"/>
</dbReference>
<dbReference type="Gene3D" id="3.40.50.300">
    <property type="entry name" value="P-loop containing nucleotide triphosphate hydrolases"/>
    <property type="match status" value="3"/>
</dbReference>
<dbReference type="CDD" id="cd18803">
    <property type="entry name" value="SF2_C_secA"/>
    <property type="match status" value="1"/>
</dbReference>
<dbReference type="Gene3D" id="1.10.3060.10">
    <property type="entry name" value="Helical scaffold and wing domains of SecA"/>
    <property type="match status" value="1"/>
</dbReference>
<dbReference type="Pfam" id="PF21090">
    <property type="entry name" value="P-loop_SecA"/>
    <property type="match status" value="2"/>
</dbReference>
<dbReference type="PROSITE" id="PS51194">
    <property type="entry name" value="HELICASE_CTER"/>
    <property type="match status" value="1"/>
</dbReference>
<evidence type="ECO:0000256" key="11">
    <source>
        <dbReference type="ARBA" id="ARBA00022927"/>
    </source>
</evidence>
<evidence type="ECO:0000313" key="21">
    <source>
        <dbReference type="Proteomes" id="UP000653358"/>
    </source>
</evidence>
<dbReference type="SUPFAM" id="SSF81767">
    <property type="entry name" value="Pre-protein crosslinking domain of SecA"/>
    <property type="match status" value="1"/>
</dbReference>
<dbReference type="HAMAP" id="MF_01382">
    <property type="entry name" value="SecA"/>
    <property type="match status" value="1"/>
</dbReference>
<evidence type="ECO:0000256" key="12">
    <source>
        <dbReference type="ARBA" id="ARBA00022967"/>
    </source>
</evidence>
<evidence type="ECO:0000256" key="13">
    <source>
        <dbReference type="ARBA" id="ARBA00023010"/>
    </source>
</evidence>
<dbReference type="Gene3D" id="3.90.1440.10">
    <property type="entry name" value="SecA, preprotein cross-linking domain"/>
    <property type="match status" value="1"/>
</dbReference>
<dbReference type="SMART" id="SM00958">
    <property type="entry name" value="SecA_PP_bind"/>
    <property type="match status" value="1"/>
</dbReference>
<dbReference type="NCBIfam" id="NF006630">
    <property type="entry name" value="PRK09200.1"/>
    <property type="match status" value="1"/>
</dbReference>
<feature type="domain" description="SecA family profile" evidence="19">
    <location>
        <begin position="1"/>
        <end position="568"/>
    </location>
</feature>
<dbReference type="SMART" id="SM00957">
    <property type="entry name" value="SecA_DEAD"/>
    <property type="match status" value="1"/>
</dbReference>
<dbReference type="PANTHER" id="PTHR30612">
    <property type="entry name" value="SECA INNER MEMBRANE COMPONENT OF SEC PROTEIN SECRETION SYSTEM"/>
    <property type="match status" value="1"/>
</dbReference>
<evidence type="ECO:0000256" key="9">
    <source>
        <dbReference type="ARBA" id="ARBA00022833"/>
    </source>
</evidence>
<dbReference type="EMBL" id="WJBB01000008">
    <property type="protein sequence ID" value="MBC3797139.1"/>
    <property type="molecule type" value="Genomic_DNA"/>
</dbReference>
<keyword evidence="6 15" id="KW-0963">Cytoplasm</keyword>
<keyword evidence="8 15" id="KW-0547">Nucleotide-binding</keyword>
<dbReference type="InterPro" id="IPR027417">
    <property type="entry name" value="P-loop_NTPase"/>
</dbReference>
<keyword evidence="13 15" id="KW-0811">Translocation</keyword>
<dbReference type="InterPro" id="IPR044722">
    <property type="entry name" value="SecA_SF2_C"/>
</dbReference>
<evidence type="ECO:0000313" key="20">
    <source>
        <dbReference type="EMBL" id="MBC3797139.1"/>
    </source>
</evidence>
<dbReference type="NCBIfam" id="NF009538">
    <property type="entry name" value="PRK12904.1"/>
    <property type="match status" value="1"/>
</dbReference>
<dbReference type="InterPro" id="IPR036266">
    <property type="entry name" value="SecA_Wing/Scaffold_sf"/>
</dbReference>
<dbReference type="InterPro" id="IPR011130">
    <property type="entry name" value="SecA_preprotein_X-link_dom"/>
</dbReference>
<evidence type="ECO:0000256" key="16">
    <source>
        <dbReference type="RuleBase" id="RU003874"/>
    </source>
</evidence>
<feature type="domain" description="Helicase C-terminal" evidence="18">
    <location>
        <begin position="400"/>
        <end position="573"/>
    </location>
</feature>
<evidence type="ECO:0000256" key="14">
    <source>
        <dbReference type="ARBA" id="ARBA00023136"/>
    </source>
</evidence>